<feature type="compositionally biased region" description="Acidic residues" evidence="1">
    <location>
        <begin position="211"/>
        <end position="223"/>
    </location>
</feature>
<feature type="compositionally biased region" description="Low complexity" evidence="1">
    <location>
        <begin position="530"/>
        <end position="541"/>
    </location>
</feature>
<organism evidence="2 3">
    <name type="scientific">Cytospora mali</name>
    <name type="common">Apple Valsa canker fungus</name>
    <name type="synonym">Valsa mali</name>
    <dbReference type="NCBI Taxonomy" id="578113"/>
    <lineage>
        <taxon>Eukaryota</taxon>
        <taxon>Fungi</taxon>
        <taxon>Dikarya</taxon>
        <taxon>Ascomycota</taxon>
        <taxon>Pezizomycotina</taxon>
        <taxon>Sordariomycetes</taxon>
        <taxon>Sordariomycetidae</taxon>
        <taxon>Diaporthales</taxon>
        <taxon>Cytosporaceae</taxon>
        <taxon>Cytospora</taxon>
    </lineage>
</organism>
<proteinExistence type="predicted"/>
<feature type="region of interest" description="Disordered" evidence="1">
    <location>
        <begin position="31"/>
        <end position="84"/>
    </location>
</feature>
<evidence type="ECO:0000313" key="3">
    <source>
        <dbReference type="Proteomes" id="UP000078559"/>
    </source>
</evidence>
<feature type="region of interest" description="Disordered" evidence="1">
    <location>
        <begin position="530"/>
        <end position="570"/>
    </location>
</feature>
<reference evidence="2" key="1">
    <citation type="submission" date="2014-12" db="EMBL/GenBank/DDBJ databases">
        <title>Genome Sequence of Valsa Canker Pathogens Uncovers a Specific Adaption of Colonization on Woody Bark.</title>
        <authorList>
            <person name="Yin Z."/>
            <person name="Liu H."/>
            <person name="Gao X."/>
            <person name="Li Z."/>
            <person name="Song N."/>
            <person name="Ke X."/>
            <person name="Dai Q."/>
            <person name="Wu Y."/>
            <person name="Sun Y."/>
            <person name="Xu J.-R."/>
            <person name="Kang Z.K."/>
            <person name="Wang L."/>
            <person name="Huang L."/>
        </authorList>
    </citation>
    <scope>NUCLEOTIDE SEQUENCE [LARGE SCALE GENOMIC DNA]</scope>
    <source>
        <strain evidence="2">03-8</strain>
    </source>
</reference>
<dbReference type="Proteomes" id="UP000078559">
    <property type="component" value="Chromosome 10"/>
</dbReference>
<evidence type="ECO:0000313" key="2">
    <source>
        <dbReference type="EMBL" id="KUI73251.1"/>
    </source>
</evidence>
<name>A0A194W9W4_CYTMA</name>
<dbReference type="OrthoDB" id="3506470at2759"/>
<accession>A0A194W9W4</accession>
<sequence>MDVFADAVTQNLPEMLARDLAKSERVFRTKRLTAGAPASSLASENQPPEVPQRDPGRAATNMLHRTTSEAALCPHQDSTKDITDTAREHQRGCVDKDAEFRYCSIQDERQGETMDDQYTHMNQGNDKGKARVFFNGLDEGWGSDSSADVEAGRSSPSVRIRKQSVTTAATSVEAQSVIGIGVERAGCASPLKTPTNQGARSLLKGGESWVDLEPESNSEEDLSGVEASAKDSKHTGWSNTQPEIFSDEEYRREQLDFVSIPRRRSSLSHQTTTLILGETAHTRLSSVSPTLRQELVSQLLLPSPQSSSCHLTSPYHHPKDWDDCEAAGSPIVPTSPRQAARQSDRVLKATFQEQPRPVPPPAKEIAPNALSTTCQRQPQPKFLNKLRKTQSHSKMHILTQVQSWLDSSGAAPPGSVTLANPSSPTGMASLTSIRVSAEILENLRISVGNFPDTMLRTSSLTIQTIRSYSRKLKRGGMNNERAFARDSDEIALDAQDFPHSAHASGIDRQPSFSSLKFKKLSLRGRLNLTSRLTSSPTSPSPNEDDDFWRDFDDRYPSTRSDTPPSHKSHSDVSACIAALRSIFPNGTDYLLDALYAHIIAYNYINSLCGGFPHLNNDGVHRLLRARPSTSFAVPPGVTSRADLELQDPDDWMIRGYEDDVASVASTAIVPKKAASLLGLGATNMGKPVKPRPGTLGGCKAQYRKTTPPAASFSVSLESESAMRDLRDAICVNIHRLVATVKSAASSTLMQCGEDDEDDACVGPSVKEMEPTLLRALCEIVRCYEELS</sequence>
<feature type="region of interest" description="Disordered" evidence="1">
    <location>
        <begin position="211"/>
        <end position="240"/>
    </location>
</feature>
<keyword evidence="3" id="KW-1185">Reference proteome</keyword>
<protein>
    <submittedName>
        <fullName evidence="2">Uncharacterized protein</fullName>
    </submittedName>
</protein>
<gene>
    <name evidence="2" type="ORF">VM1G_08723</name>
</gene>
<dbReference type="AlphaFoldDB" id="A0A194W9W4"/>
<dbReference type="EMBL" id="CM003107">
    <property type="protein sequence ID" value="KUI73251.1"/>
    <property type="molecule type" value="Genomic_DNA"/>
</dbReference>
<evidence type="ECO:0000256" key="1">
    <source>
        <dbReference type="SAM" id="MobiDB-lite"/>
    </source>
</evidence>